<feature type="active site" description="Charge relay system" evidence="7">
    <location>
        <position position="281"/>
    </location>
</feature>
<keyword evidence="9" id="KW-1185">Reference proteome</keyword>
<evidence type="ECO:0000256" key="6">
    <source>
        <dbReference type="ARBA" id="ARBA00022801"/>
    </source>
</evidence>
<dbReference type="Gene3D" id="3.40.50.1820">
    <property type="entry name" value="alpha/beta hydrolase"/>
    <property type="match status" value="1"/>
</dbReference>
<evidence type="ECO:0000256" key="7">
    <source>
        <dbReference type="PIRSR" id="PIRSR614186-1"/>
    </source>
</evidence>
<dbReference type="FunFam" id="3.40.50.1820:FF:000002">
    <property type="entry name" value="S-formylglutathione hydrolase"/>
    <property type="match status" value="1"/>
</dbReference>
<feature type="active site" description="Charge relay system" evidence="7">
    <location>
        <position position="168"/>
    </location>
</feature>
<dbReference type="OrthoDB" id="420518at2759"/>
<dbReference type="Pfam" id="PF00756">
    <property type="entry name" value="Esterase"/>
    <property type="match status" value="1"/>
</dbReference>
<evidence type="ECO:0000256" key="3">
    <source>
        <dbReference type="ARBA" id="ARBA00012479"/>
    </source>
</evidence>
<dbReference type="NCBIfam" id="TIGR02821">
    <property type="entry name" value="fghA_ester_D"/>
    <property type="match status" value="1"/>
</dbReference>
<keyword evidence="6 8" id="KW-0378">Hydrolase</keyword>
<dbReference type="GeneID" id="112687308"/>
<dbReference type="SUPFAM" id="SSF53474">
    <property type="entry name" value="alpha/beta-Hydrolases"/>
    <property type="match status" value="1"/>
</dbReference>
<dbReference type="EC" id="3.1.2.12" evidence="3 8"/>
<evidence type="ECO:0000256" key="8">
    <source>
        <dbReference type="RuleBase" id="RU363068"/>
    </source>
</evidence>
<evidence type="ECO:0000313" key="10">
    <source>
        <dbReference type="RefSeq" id="XP_025415728.1"/>
    </source>
</evidence>
<dbReference type="InterPro" id="IPR014186">
    <property type="entry name" value="S-formylglutathione_hydrol"/>
</dbReference>
<dbReference type="GO" id="GO:0052689">
    <property type="term" value="F:carboxylic ester hydrolase activity"/>
    <property type="evidence" value="ECO:0007669"/>
    <property type="project" value="UniProtKB-KW"/>
</dbReference>
<dbReference type="RefSeq" id="XP_025415728.1">
    <property type="nucleotide sequence ID" value="XM_025559943.1"/>
</dbReference>
<evidence type="ECO:0000313" key="9">
    <source>
        <dbReference type="Proteomes" id="UP000694846"/>
    </source>
</evidence>
<accession>A0A8B8FYX7</accession>
<keyword evidence="8" id="KW-0963">Cytoplasm</keyword>
<gene>
    <name evidence="10" type="primary">LOC112687308</name>
</gene>
<feature type="active site" description="Charge relay system" evidence="7">
    <location>
        <position position="245"/>
    </location>
</feature>
<evidence type="ECO:0000256" key="1">
    <source>
        <dbReference type="ARBA" id="ARBA00002608"/>
    </source>
</evidence>
<reference evidence="10" key="1">
    <citation type="submission" date="2025-08" db="UniProtKB">
        <authorList>
            <consortium name="RefSeq"/>
        </authorList>
    </citation>
    <scope>IDENTIFICATION</scope>
    <source>
        <tissue evidence="10">Whole body</tissue>
    </source>
</reference>
<dbReference type="PANTHER" id="PTHR10061:SF0">
    <property type="entry name" value="S-FORMYLGLUTATHIONE HYDROLASE"/>
    <property type="match status" value="1"/>
</dbReference>
<proteinExistence type="inferred from homology"/>
<dbReference type="InterPro" id="IPR000801">
    <property type="entry name" value="Esterase-like"/>
</dbReference>
<keyword evidence="5 8" id="KW-0719">Serine esterase</keyword>
<protein>
    <recommendedName>
        <fullName evidence="4 8">S-formylglutathione hydrolase</fullName>
        <ecNumber evidence="3 8">3.1.2.12</ecNumber>
    </recommendedName>
</protein>
<evidence type="ECO:0000256" key="2">
    <source>
        <dbReference type="ARBA" id="ARBA00005622"/>
    </source>
</evidence>
<comment type="subcellular location">
    <subcellularLocation>
        <location evidence="8">Cytoplasm</location>
    </subcellularLocation>
</comment>
<dbReference type="PANTHER" id="PTHR10061">
    <property type="entry name" value="S-FORMYLGLUTATHIONE HYDROLASE"/>
    <property type="match status" value="1"/>
</dbReference>
<comment type="catalytic activity">
    <reaction evidence="8">
        <text>S-formylglutathione + H2O = formate + glutathione + H(+)</text>
        <dbReference type="Rhea" id="RHEA:14961"/>
        <dbReference type="ChEBI" id="CHEBI:15377"/>
        <dbReference type="ChEBI" id="CHEBI:15378"/>
        <dbReference type="ChEBI" id="CHEBI:15740"/>
        <dbReference type="ChEBI" id="CHEBI:57688"/>
        <dbReference type="ChEBI" id="CHEBI:57925"/>
        <dbReference type="EC" id="3.1.2.12"/>
    </reaction>
</comment>
<dbReference type="Proteomes" id="UP000694846">
    <property type="component" value="Unplaced"/>
</dbReference>
<dbReference type="AlphaFoldDB" id="A0A8B8FYX7"/>
<comment type="similarity">
    <text evidence="2 8">Belongs to the esterase D family.</text>
</comment>
<name>A0A8B8FYX7_9HEMI</name>
<organism evidence="9 10">
    <name type="scientific">Sipha flava</name>
    <name type="common">yellow sugarcane aphid</name>
    <dbReference type="NCBI Taxonomy" id="143950"/>
    <lineage>
        <taxon>Eukaryota</taxon>
        <taxon>Metazoa</taxon>
        <taxon>Ecdysozoa</taxon>
        <taxon>Arthropoda</taxon>
        <taxon>Hexapoda</taxon>
        <taxon>Insecta</taxon>
        <taxon>Pterygota</taxon>
        <taxon>Neoptera</taxon>
        <taxon>Paraneoptera</taxon>
        <taxon>Hemiptera</taxon>
        <taxon>Sternorrhyncha</taxon>
        <taxon>Aphidomorpha</taxon>
        <taxon>Aphidoidea</taxon>
        <taxon>Aphididae</taxon>
        <taxon>Sipha</taxon>
    </lineage>
</organism>
<sequence>MYNRMHQKNTSERIMVAESEIKCVSNNKSFGGYQKVYEHFSNALQCTMKFGIYIPPSEQEDEKFPVLFYLSGLTCTEQNVITKAGFQKYAAQYKIIVVAPDTSPRNCNIPGENDTWNIGTGASMYVNATQEPWNKHYQMYTYITEELFQLIQNNFPVIKDKISITGHSMGGHGALLCSLLNPGKFKSVSALAPACNISNSPTLLPGLKTLIGEDKEILEKWDPTFLVKYYDGPEMQILIHVGTDDEFLKEDLLIDNFVKAANECKDNKIKIEFHLEEGHGHSYYFVSTFIEEHFKFHSSKLSS</sequence>
<comment type="function">
    <text evidence="1 8">Serine hydrolase involved in the detoxification of formaldehyde.</text>
</comment>
<dbReference type="GO" id="GO:0046294">
    <property type="term" value="P:formaldehyde catabolic process"/>
    <property type="evidence" value="ECO:0007669"/>
    <property type="project" value="InterPro"/>
</dbReference>
<dbReference type="InterPro" id="IPR029058">
    <property type="entry name" value="AB_hydrolase_fold"/>
</dbReference>
<dbReference type="GO" id="GO:0005829">
    <property type="term" value="C:cytosol"/>
    <property type="evidence" value="ECO:0007669"/>
    <property type="project" value="TreeGrafter"/>
</dbReference>
<dbReference type="GO" id="GO:0018738">
    <property type="term" value="F:S-formylglutathione hydrolase activity"/>
    <property type="evidence" value="ECO:0007669"/>
    <property type="project" value="UniProtKB-EC"/>
</dbReference>
<evidence type="ECO:0000256" key="4">
    <source>
        <dbReference type="ARBA" id="ARBA00016774"/>
    </source>
</evidence>
<evidence type="ECO:0000256" key="5">
    <source>
        <dbReference type="ARBA" id="ARBA00022487"/>
    </source>
</evidence>